<evidence type="ECO:0000256" key="7">
    <source>
        <dbReference type="ARBA" id="ARBA00022801"/>
    </source>
</evidence>
<proteinExistence type="inferred from homology"/>
<keyword evidence="6" id="KW-0227">DNA damage</keyword>
<dbReference type="FunFam" id="3.40.50.300:FF:001389">
    <property type="entry name" value="ATP-dependent DNA helicase RecQ"/>
    <property type="match status" value="1"/>
</dbReference>
<evidence type="ECO:0000256" key="4">
    <source>
        <dbReference type="ARBA" id="ARBA00022723"/>
    </source>
</evidence>
<comment type="catalytic activity">
    <reaction evidence="15">
        <text>Couples ATP hydrolysis with the unwinding of duplex DNA by translocating in the 3'-5' direction.</text>
        <dbReference type="EC" id="5.6.2.4"/>
    </reaction>
</comment>
<organism evidence="21 22">
    <name type="scientific">Evansella caseinilytica</name>
    <dbReference type="NCBI Taxonomy" id="1503961"/>
    <lineage>
        <taxon>Bacteria</taxon>
        <taxon>Bacillati</taxon>
        <taxon>Bacillota</taxon>
        <taxon>Bacilli</taxon>
        <taxon>Bacillales</taxon>
        <taxon>Bacillaceae</taxon>
        <taxon>Evansella</taxon>
    </lineage>
</organism>
<evidence type="ECO:0000256" key="17">
    <source>
        <dbReference type="SAM" id="MobiDB-lite"/>
    </source>
</evidence>
<dbReference type="GO" id="GO:0046872">
    <property type="term" value="F:metal ion binding"/>
    <property type="evidence" value="ECO:0007669"/>
    <property type="project" value="UniProtKB-KW"/>
</dbReference>
<comment type="cofactor">
    <cofactor evidence="1">
        <name>Mg(2+)</name>
        <dbReference type="ChEBI" id="CHEBI:18420"/>
    </cofactor>
</comment>
<evidence type="ECO:0000256" key="15">
    <source>
        <dbReference type="ARBA" id="ARBA00034617"/>
    </source>
</evidence>
<keyword evidence="22" id="KW-1185">Reference proteome</keyword>
<dbReference type="InterPro" id="IPR036388">
    <property type="entry name" value="WH-like_DNA-bd_sf"/>
</dbReference>
<evidence type="ECO:0000313" key="22">
    <source>
        <dbReference type="Proteomes" id="UP000198935"/>
    </source>
</evidence>
<evidence type="ECO:0000256" key="3">
    <source>
        <dbReference type="ARBA" id="ARBA00005446"/>
    </source>
</evidence>
<keyword evidence="5" id="KW-0547">Nucleotide-binding</keyword>
<keyword evidence="14" id="KW-0413">Isomerase</keyword>
<dbReference type="PANTHER" id="PTHR13710:SF105">
    <property type="entry name" value="ATP-DEPENDENT DNA HELICASE Q1"/>
    <property type="match status" value="1"/>
</dbReference>
<dbReference type="GO" id="GO:0005524">
    <property type="term" value="F:ATP binding"/>
    <property type="evidence" value="ECO:0007669"/>
    <property type="project" value="UniProtKB-KW"/>
</dbReference>
<evidence type="ECO:0000256" key="13">
    <source>
        <dbReference type="ARBA" id="ARBA00023204"/>
    </source>
</evidence>
<keyword evidence="8 21" id="KW-0347">Helicase</keyword>
<dbReference type="Pfam" id="PF00270">
    <property type="entry name" value="DEAD"/>
    <property type="match status" value="1"/>
</dbReference>
<dbReference type="GO" id="GO:0043590">
    <property type="term" value="C:bacterial nucleoid"/>
    <property type="evidence" value="ECO:0007669"/>
    <property type="project" value="TreeGrafter"/>
</dbReference>
<evidence type="ECO:0000313" key="21">
    <source>
        <dbReference type="EMBL" id="SDY05613.1"/>
    </source>
</evidence>
<feature type="compositionally biased region" description="Low complexity" evidence="17">
    <location>
        <begin position="598"/>
        <end position="612"/>
    </location>
</feature>
<dbReference type="Gene3D" id="3.40.50.300">
    <property type="entry name" value="P-loop containing nucleotide triphosphate hydrolases"/>
    <property type="match status" value="2"/>
</dbReference>
<dbReference type="GO" id="GO:0009378">
    <property type="term" value="F:four-way junction helicase activity"/>
    <property type="evidence" value="ECO:0007669"/>
    <property type="project" value="TreeGrafter"/>
</dbReference>
<dbReference type="InterPro" id="IPR032284">
    <property type="entry name" value="RecQ_Zn-bd"/>
</dbReference>
<dbReference type="GO" id="GO:0009432">
    <property type="term" value="P:SOS response"/>
    <property type="evidence" value="ECO:0007669"/>
    <property type="project" value="UniProtKB-UniRule"/>
</dbReference>
<evidence type="ECO:0000256" key="14">
    <source>
        <dbReference type="ARBA" id="ARBA00023235"/>
    </source>
</evidence>
<feature type="domain" description="Helicase C-terminal" evidence="20">
    <location>
        <begin position="219"/>
        <end position="363"/>
    </location>
</feature>
<evidence type="ECO:0000259" key="18">
    <source>
        <dbReference type="PROSITE" id="PS50967"/>
    </source>
</evidence>
<dbReference type="InterPro" id="IPR002121">
    <property type="entry name" value="HRDC_dom"/>
</dbReference>
<reference evidence="22" key="1">
    <citation type="submission" date="2016-10" db="EMBL/GenBank/DDBJ databases">
        <authorList>
            <person name="Varghese N."/>
            <person name="Submissions S."/>
        </authorList>
    </citation>
    <scope>NUCLEOTIDE SEQUENCE [LARGE SCALE GENOMIC DNA]</scope>
    <source>
        <strain evidence="22">SP</strain>
    </source>
</reference>
<dbReference type="InterPro" id="IPR004589">
    <property type="entry name" value="DNA_helicase_ATP-dep_RecQ"/>
</dbReference>
<evidence type="ECO:0000256" key="8">
    <source>
        <dbReference type="ARBA" id="ARBA00022806"/>
    </source>
</evidence>
<dbReference type="InterPro" id="IPR006293">
    <property type="entry name" value="DNA_helicase_ATP-dep_RecQ_bac"/>
</dbReference>
<dbReference type="GO" id="GO:0030894">
    <property type="term" value="C:replisome"/>
    <property type="evidence" value="ECO:0007669"/>
    <property type="project" value="TreeGrafter"/>
</dbReference>
<dbReference type="GO" id="GO:0003677">
    <property type="term" value="F:DNA binding"/>
    <property type="evidence" value="ECO:0007669"/>
    <property type="project" value="UniProtKB-KW"/>
</dbReference>
<evidence type="ECO:0000256" key="11">
    <source>
        <dbReference type="ARBA" id="ARBA00023125"/>
    </source>
</evidence>
<evidence type="ECO:0000259" key="20">
    <source>
        <dbReference type="PROSITE" id="PS51194"/>
    </source>
</evidence>
<keyword evidence="11" id="KW-0238">DNA-binding</keyword>
<dbReference type="Pfam" id="PF09382">
    <property type="entry name" value="RQC"/>
    <property type="match status" value="1"/>
</dbReference>
<name>A0A1H3GQL9_9BACI</name>
<dbReference type="PROSITE" id="PS50967">
    <property type="entry name" value="HRDC"/>
    <property type="match status" value="1"/>
</dbReference>
<dbReference type="OrthoDB" id="9763310at2"/>
<evidence type="ECO:0000256" key="12">
    <source>
        <dbReference type="ARBA" id="ARBA00023172"/>
    </source>
</evidence>
<dbReference type="SUPFAM" id="SSF52540">
    <property type="entry name" value="P-loop containing nucleoside triphosphate hydrolases"/>
    <property type="match status" value="1"/>
</dbReference>
<comment type="cofactor">
    <cofactor evidence="2">
        <name>Zn(2+)</name>
        <dbReference type="ChEBI" id="CHEBI:29105"/>
    </cofactor>
</comment>
<dbReference type="GO" id="GO:0005737">
    <property type="term" value="C:cytoplasm"/>
    <property type="evidence" value="ECO:0007669"/>
    <property type="project" value="TreeGrafter"/>
</dbReference>
<sequence length="718" mass="80724">MIAQAKNLLKQHYGYDSFRPGQEKIIDNLLHGRRTMGIMPTGGGKSICYQIPSLIFPGVTLVISPLISLMKDQVDELNAVGIPSVYINSSLTAQEVNQRLALMKQGHYQLVYIAPERLEAPSFINTLGGLNVSLVAVDEAHCLSQWGHDFRPSYMRIPELIAKLHSNPAVLALTATSTPEVTKDICSALEVDQEHVVQTGFARENLSFHVLKGVDRDAYMRDYVRKNNDQSGIIYTATRKEAERLFQLLDSLEIRVGKYHGGMNSHEREEMQEKFVYDEIQVMVATNAFGMGINKSNVRYVLHYQMPRNIESYYQEAGRAGRDGGESECILLFSAQDIRIQQFLIEQSGLSDTRKENEYRKLQAMTNFCHTENCLQAFILDYFGETSPEPCGKCHHCVDDRDVEDVTRDAQMVFSCVKRMRERFGKTLVSQVLVGSSSKKIHEFSFHKLSTYGLMKGKTQKEVSQFIDYLIASQFLALSDGTYPVIQLTEKSALVLKGELKVERKQERQRKIVAASHPLFGQLRELRFTLAKAANIAPYMVFSDKTLKELCEGLPVSKAEMLTIKGVGEQKLDMYGSQFLEVIRKYVEENPEEKNGHSPSADVSAADSSIPSRNEPTLSSVEEKTPSHFISAEMFIQGKSIEDIAHEREVKTTTVENHLLRAAADGIGLDFSQLISKETRTQILHAVKTVGLAEGIKPVKEALPEEISYFAIRATLQQ</sequence>
<dbReference type="PROSITE" id="PS51192">
    <property type="entry name" value="HELICASE_ATP_BIND_1"/>
    <property type="match status" value="1"/>
</dbReference>
<evidence type="ECO:0000256" key="6">
    <source>
        <dbReference type="ARBA" id="ARBA00022763"/>
    </source>
</evidence>
<feature type="region of interest" description="Disordered" evidence="17">
    <location>
        <begin position="590"/>
        <end position="623"/>
    </location>
</feature>
<dbReference type="SUPFAM" id="SSF47819">
    <property type="entry name" value="HRDC-like"/>
    <property type="match status" value="1"/>
</dbReference>
<evidence type="ECO:0000256" key="5">
    <source>
        <dbReference type="ARBA" id="ARBA00022741"/>
    </source>
</evidence>
<evidence type="ECO:0000256" key="16">
    <source>
        <dbReference type="NCBIfam" id="TIGR01389"/>
    </source>
</evidence>
<dbReference type="EC" id="5.6.2.4" evidence="16"/>
<evidence type="ECO:0000259" key="19">
    <source>
        <dbReference type="PROSITE" id="PS51192"/>
    </source>
</evidence>
<keyword evidence="10" id="KW-0067">ATP-binding</keyword>
<dbReference type="InterPro" id="IPR010997">
    <property type="entry name" value="HRDC-like_sf"/>
</dbReference>
<dbReference type="Pfam" id="PF00271">
    <property type="entry name" value="Helicase_C"/>
    <property type="match status" value="1"/>
</dbReference>
<keyword evidence="12" id="KW-0233">DNA recombination</keyword>
<dbReference type="Proteomes" id="UP000198935">
    <property type="component" value="Unassembled WGS sequence"/>
</dbReference>
<accession>A0A1H3GQL9</accession>
<dbReference type="NCBIfam" id="TIGR01389">
    <property type="entry name" value="recQ"/>
    <property type="match status" value="1"/>
</dbReference>
<dbReference type="GO" id="GO:0006310">
    <property type="term" value="P:DNA recombination"/>
    <property type="evidence" value="ECO:0007669"/>
    <property type="project" value="UniProtKB-UniRule"/>
</dbReference>
<evidence type="ECO:0000256" key="2">
    <source>
        <dbReference type="ARBA" id="ARBA00001947"/>
    </source>
</evidence>
<dbReference type="EMBL" id="FNPI01000001">
    <property type="protein sequence ID" value="SDY05613.1"/>
    <property type="molecule type" value="Genomic_DNA"/>
</dbReference>
<comment type="similarity">
    <text evidence="3">Belongs to the helicase family. RecQ subfamily.</text>
</comment>
<dbReference type="InterPro" id="IPR001650">
    <property type="entry name" value="Helicase_C-like"/>
</dbReference>
<dbReference type="CDD" id="cd17920">
    <property type="entry name" value="DEXHc_RecQ"/>
    <property type="match status" value="1"/>
</dbReference>
<dbReference type="NCBIfam" id="TIGR00614">
    <property type="entry name" value="recQ_fam"/>
    <property type="match status" value="1"/>
</dbReference>
<keyword evidence="9" id="KW-0862">Zinc</keyword>
<dbReference type="Pfam" id="PF14493">
    <property type="entry name" value="HTH_40"/>
    <property type="match status" value="1"/>
</dbReference>
<dbReference type="SMART" id="SM00956">
    <property type="entry name" value="RQC"/>
    <property type="match status" value="1"/>
</dbReference>
<dbReference type="SMART" id="SM00341">
    <property type="entry name" value="HRDC"/>
    <property type="match status" value="1"/>
</dbReference>
<dbReference type="GO" id="GO:0016787">
    <property type="term" value="F:hydrolase activity"/>
    <property type="evidence" value="ECO:0007669"/>
    <property type="project" value="UniProtKB-KW"/>
</dbReference>
<protein>
    <recommendedName>
        <fullName evidence="16">DNA helicase RecQ</fullName>
        <ecNumber evidence="16">5.6.2.4</ecNumber>
    </recommendedName>
</protein>
<evidence type="ECO:0000256" key="10">
    <source>
        <dbReference type="ARBA" id="ARBA00022840"/>
    </source>
</evidence>
<dbReference type="InterPro" id="IPR036390">
    <property type="entry name" value="WH_DNA-bd_sf"/>
</dbReference>
<dbReference type="GO" id="GO:0006260">
    <property type="term" value="P:DNA replication"/>
    <property type="evidence" value="ECO:0007669"/>
    <property type="project" value="InterPro"/>
</dbReference>
<dbReference type="InterPro" id="IPR011545">
    <property type="entry name" value="DEAD/DEAH_box_helicase_dom"/>
</dbReference>
<dbReference type="SMART" id="SM00487">
    <property type="entry name" value="DEXDc"/>
    <property type="match status" value="1"/>
</dbReference>
<keyword evidence="13" id="KW-0234">DNA repair</keyword>
<evidence type="ECO:0000256" key="1">
    <source>
        <dbReference type="ARBA" id="ARBA00001946"/>
    </source>
</evidence>
<keyword evidence="7" id="KW-0378">Hydrolase</keyword>
<dbReference type="InterPro" id="IPR044876">
    <property type="entry name" value="HRDC_dom_sf"/>
</dbReference>
<dbReference type="InterPro" id="IPR027417">
    <property type="entry name" value="P-loop_NTPase"/>
</dbReference>
<dbReference type="PANTHER" id="PTHR13710">
    <property type="entry name" value="DNA HELICASE RECQ FAMILY MEMBER"/>
    <property type="match status" value="1"/>
</dbReference>
<evidence type="ECO:0000256" key="9">
    <source>
        <dbReference type="ARBA" id="ARBA00022833"/>
    </source>
</evidence>
<dbReference type="AlphaFoldDB" id="A0A1H3GQL9"/>
<dbReference type="Pfam" id="PF00570">
    <property type="entry name" value="HRDC"/>
    <property type="match status" value="1"/>
</dbReference>
<feature type="domain" description="Helicase ATP-binding" evidence="19">
    <location>
        <begin position="26"/>
        <end position="195"/>
    </location>
</feature>
<keyword evidence="4" id="KW-0479">Metal-binding</keyword>
<dbReference type="Gene3D" id="1.10.150.80">
    <property type="entry name" value="HRDC domain"/>
    <property type="match status" value="1"/>
</dbReference>
<dbReference type="SUPFAM" id="SSF46785">
    <property type="entry name" value="Winged helix' DNA-binding domain"/>
    <property type="match status" value="1"/>
</dbReference>
<dbReference type="Gene3D" id="1.10.10.10">
    <property type="entry name" value="Winged helix-like DNA-binding domain superfamily/Winged helix DNA-binding domain"/>
    <property type="match status" value="1"/>
</dbReference>
<dbReference type="GO" id="GO:0006281">
    <property type="term" value="P:DNA repair"/>
    <property type="evidence" value="ECO:0007669"/>
    <property type="project" value="UniProtKB-KW"/>
</dbReference>
<dbReference type="InterPro" id="IPR029491">
    <property type="entry name" value="Helicase_HTH"/>
</dbReference>
<dbReference type="CDD" id="cd18794">
    <property type="entry name" value="SF2_C_RecQ"/>
    <property type="match status" value="1"/>
</dbReference>
<feature type="domain" description="HRDC" evidence="18">
    <location>
        <begin position="513"/>
        <end position="593"/>
    </location>
</feature>
<dbReference type="GO" id="GO:0043138">
    <property type="term" value="F:3'-5' DNA helicase activity"/>
    <property type="evidence" value="ECO:0007669"/>
    <property type="project" value="UniProtKB-EC"/>
</dbReference>
<dbReference type="InterPro" id="IPR018982">
    <property type="entry name" value="RQC_domain"/>
</dbReference>
<dbReference type="Pfam" id="PF16124">
    <property type="entry name" value="RecQ_Zn_bind"/>
    <property type="match status" value="1"/>
</dbReference>
<dbReference type="PROSITE" id="PS51194">
    <property type="entry name" value="HELICASE_CTER"/>
    <property type="match status" value="1"/>
</dbReference>
<gene>
    <name evidence="21" type="ORF">SAMN05421736_101252</name>
</gene>
<dbReference type="STRING" id="1503961.SAMN05421736_101252"/>
<dbReference type="InterPro" id="IPR014001">
    <property type="entry name" value="Helicase_ATP-bd"/>
</dbReference>
<dbReference type="SMART" id="SM00490">
    <property type="entry name" value="HELICc"/>
    <property type="match status" value="1"/>
</dbReference>